<evidence type="ECO:0008006" key="2">
    <source>
        <dbReference type="Google" id="ProtNLM"/>
    </source>
</evidence>
<dbReference type="NCBIfam" id="TIGR04076">
    <property type="entry name" value="TIGR04076 family protein"/>
    <property type="match status" value="1"/>
</dbReference>
<dbReference type="InterPro" id="IPR023811">
    <property type="entry name" value="CHP04076"/>
</dbReference>
<proteinExistence type="predicted"/>
<accession>X1C455</accession>
<name>X1C455_9ZZZZ</name>
<gene>
    <name evidence="1" type="ORF">S01H4_33379</name>
</gene>
<dbReference type="AlphaFoldDB" id="X1C455"/>
<reference evidence="1" key="1">
    <citation type="journal article" date="2014" name="Front. Microbiol.">
        <title>High frequency of phylogenetically diverse reductive dehalogenase-homologous genes in deep subseafloor sedimentary metagenomes.</title>
        <authorList>
            <person name="Kawai M."/>
            <person name="Futagami T."/>
            <person name="Toyoda A."/>
            <person name="Takaki Y."/>
            <person name="Nishi S."/>
            <person name="Hori S."/>
            <person name="Arai W."/>
            <person name="Tsubouchi T."/>
            <person name="Morono Y."/>
            <person name="Uchiyama I."/>
            <person name="Ito T."/>
            <person name="Fujiyama A."/>
            <person name="Inagaki F."/>
            <person name="Takami H."/>
        </authorList>
    </citation>
    <scope>NUCLEOTIDE SEQUENCE</scope>
    <source>
        <strain evidence="1">Expedition CK06-06</strain>
    </source>
</reference>
<dbReference type="EMBL" id="BART01017557">
    <property type="protein sequence ID" value="GAG79151.1"/>
    <property type="molecule type" value="Genomic_DNA"/>
</dbReference>
<sequence length="89" mass="10192">MQDLKVIVKEIKGHCDTLQEGDYFIVRGGQISIPEGHFCYWALNSILPLLPVKQRKVDEPGDWMERTWLVECPDPNGQVIMEIVPINSL</sequence>
<organism evidence="1">
    <name type="scientific">marine sediment metagenome</name>
    <dbReference type="NCBI Taxonomy" id="412755"/>
    <lineage>
        <taxon>unclassified sequences</taxon>
        <taxon>metagenomes</taxon>
        <taxon>ecological metagenomes</taxon>
    </lineage>
</organism>
<protein>
    <recommendedName>
        <fullName evidence="2">TIGR04076 family protein</fullName>
    </recommendedName>
</protein>
<comment type="caution">
    <text evidence="1">The sequence shown here is derived from an EMBL/GenBank/DDBJ whole genome shotgun (WGS) entry which is preliminary data.</text>
</comment>
<evidence type="ECO:0000313" key="1">
    <source>
        <dbReference type="EMBL" id="GAG79151.1"/>
    </source>
</evidence>